<evidence type="ECO:0000313" key="2">
    <source>
        <dbReference type="EMBL" id="CAE7470186.1"/>
    </source>
</evidence>
<dbReference type="AlphaFoldDB" id="A0A812SBU7"/>
<organism evidence="2 3">
    <name type="scientific">Symbiodinium natans</name>
    <dbReference type="NCBI Taxonomy" id="878477"/>
    <lineage>
        <taxon>Eukaryota</taxon>
        <taxon>Sar</taxon>
        <taxon>Alveolata</taxon>
        <taxon>Dinophyceae</taxon>
        <taxon>Suessiales</taxon>
        <taxon>Symbiodiniaceae</taxon>
        <taxon>Symbiodinium</taxon>
    </lineage>
</organism>
<gene>
    <name evidence="2" type="primary">ME1</name>
    <name evidence="2" type="ORF">SNAT2548_LOCUS26365</name>
</gene>
<sequence length="84" mass="9713">MDATSTDANHKIASSRKAMVDLKEEAEAEVAHWLDEVFKPMYVKLRTAEKATSQCGQFTKRQRMTADRRNQEELEKLARTHMDT</sequence>
<evidence type="ECO:0000313" key="3">
    <source>
        <dbReference type="Proteomes" id="UP000604046"/>
    </source>
</evidence>
<proteinExistence type="predicted"/>
<comment type="caution">
    <text evidence="2">The sequence shown here is derived from an EMBL/GenBank/DDBJ whole genome shotgun (WGS) entry which is preliminary data.</text>
</comment>
<name>A0A812SBU7_9DINO</name>
<protein>
    <submittedName>
        <fullName evidence="2">ME1 protein</fullName>
    </submittedName>
</protein>
<keyword evidence="3" id="KW-1185">Reference proteome</keyword>
<feature type="region of interest" description="Disordered" evidence="1">
    <location>
        <begin position="56"/>
        <end position="84"/>
    </location>
</feature>
<accession>A0A812SBU7</accession>
<dbReference type="OrthoDB" id="418917at2759"/>
<feature type="compositionally biased region" description="Basic and acidic residues" evidence="1">
    <location>
        <begin position="64"/>
        <end position="84"/>
    </location>
</feature>
<dbReference type="Proteomes" id="UP000604046">
    <property type="component" value="Unassembled WGS sequence"/>
</dbReference>
<dbReference type="EMBL" id="CAJNDS010002429">
    <property type="protein sequence ID" value="CAE7470186.1"/>
    <property type="molecule type" value="Genomic_DNA"/>
</dbReference>
<evidence type="ECO:0000256" key="1">
    <source>
        <dbReference type="SAM" id="MobiDB-lite"/>
    </source>
</evidence>
<reference evidence="2" key="1">
    <citation type="submission" date="2021-02" db="EMBL/GenBank/DDBJ databases">
        <authorList>
            <person name="Dougan E. K."/>
            <person name="Rhodes N."/>
            <person name="Thang M."/>
            <person name="Chan C."/>
        </authorList>
    </citation>
    <scope>NUCLEOTIDE SEQUENCE</scope>
</reference>